<dbReference type="HOGENOM" id="CLU_3217060_0_0_9"/>
<reference evidence="1 2" key="1">
    <citation type="journal article" date="2008" name="J. Bacteriol.">
        <title>The genome of Heliobacterium modesticaldum, a phototrophic representative of the Firmicutes containing the simplest photosynthetic apparatus.</title>
        <authorList>
            <person name="Sattley W.M."/>
            <person name="Madigan M.T."/>
            <person name="Swingley W.D."/>
            <person name="Cheung P.C."/>
            <person name="Clocksin K.M."/>
            <person name="Conrad A.L."/>
            <person name="Dejesa L.C."/>
            <person name="Honchak B.M."/>
            <person name="Jung D.O."/>
            <person name="Karbach L.E."/>
            <person name="Kurdoglu A."/>
            <person name="Lahiri S."/>
            <person name="Mastrian S.D."/>
            <person name="Page L.E."/>
            <person name="Taylor H.L."/>
            <person name="Wang Z.T."/>
            <person name="Raymond J."/>
            <person name="Chen M."/>
            <person name="Blankenship R.E."/>
            <person name="Touchman J.W."/>
        </authorList>
    </citation>
    <scope>NUCLEOTIDE SEQUENCE [LARGE SCALE GENOMIC DNA]</scope>
    <source>
        <strain evidence="2">ATCC 51547 / Ice1</strain>
    </source>
</reference>
<proteinExistence type="predicted"/>
<dbReference type="EMBL" id="CP000930">
    <property type="protein sequence ID" value="ABZ83668.1"/>
    <property type="molecule type" value="Genomic_DNA"/>
</dbReference>
<accession>B0TAL6</accession>
<organism evidence="1 2">
    <name type="scientific">Heliobacterium modesticaldum (strain ATCC 51547 / Ice1)</name>
    <dbReference type="NCBI Taxonomy" id="498761"/>
    <lineage>
        <taxon>Bacteria</taxon>
        <taxon>Bacillati</taxon>
        <taxon>Bacillota</taxon>
        <taxon>Clostridia</taxon>
        <taxon>Eubacteriales</taxon>
        <taxon>Heliobacteriaceae</taxon>
        <taxon>Heliomicrobium</taxon>
    </lineage>
</organism>
<dbReference type="AlphaFoldDB" id="B0TAL6"/>
<evidence type="ECO:0000313" key="1">
    <source>
        <dbReference type="EMBL" id="ABZ83668.1"/>
    </source>
</evidence>
<gene>
    <name evidence="1" type="ORF">HM1_0897</name>
</gene>
<dbReference type="Proteomes" id="UP000008550">
    <property type="component" value="Chromosome"/>
</dbReference>
<dbReference type="KEGG" id="hmo:HM1_0897"/>
<evidence type="ECO:0000313" key="2">
    <source>
        <dbReference type="Proteomes" id="UP000008550"/>
    </source>
</evidence>
<name>B0TAL6_HELMI</name>
<keyword evidence="2" id="KW-1185">Reference proteome</keyword>
<protein>
    <submittedName>
        <fullName evidence="1">Uncharacterized protein</fullName>
    </submittedName>
</protein>
<dbReference type="STRING" id="498761.HM1_0897"/>
<sequence>MGFLIKNFFIIPIIFAGRWSFMEKGYSCLSYSGTSSIARQDKGL</sequence>